<dbReference type="KEGG" id="cpas:Clopa_4310"/>
<dbReference type="PATRIC" id="fig|86416.3.peg.4321"/>
<dbReference type="NCBIfam" id="TIGR02937">
    <property type="entry name" value="sigma70-ECF"/>
    <property type="match status" value="1"/>
</dbReference>
<dbReference type="PRINTS" id="PR00046">
    <property type="entry name" value="SIGMA70FCT"/>
</dbReference>
<dbReference type="GO" id="GO:0006352">
    <property type="term" value="P:DNA-templated transcription initiation"/>
    <property type="evidence" value="ECO:0007669"/>
    <property type="project" value="InterPro"/>
</dbReference>
<dbReference type="Proteomes" id="UP000013523">
    <property type="component" value="Chromosome"/>
</dbReference>
<evidence type="ECO:0000313" key="7">
    <source>
        <dbReference type="EMBL" id="AGK99029.1"/>
    </source>
</evidence>
<dbReference type="AlphaFoldDB" id="R4KES1"/>
<dbReference type="Pfam" id="PF04542">
    <property type="entry name" value="Sigma70_r2"/>
    <property type="match status" value="1"/>
</dbReference>
<dbReference type="Gene3D" id="1.20.140.160">
    <property type="match status" value="1"/>
</dbReference>
<dbReference type="InterPro" id="IPR013325">
    <property type="entry name" value="RNA_pol_sigma_r2"/>
</dbReference>
<evidence type="ECO:0000313" key="8">
    <source>
        <dbReference type="Proteomes" id="UP000013523"/>
    </source>
</evidence>
<keyword evidence="4" id="KW-0804">Transcription</keyword>
<dbReference type="Pfam" id="PF04545">
    <property type="entry name" value="Sigma70_r4"/>
    <property type="match status" value="1"/>
</dbReference>
<reference evidence="7 8" key="1">
    <citation type="submission" date="2012-01" db="EMBL/GenBank/DDBJ databases">
        <title>Complete sequence of chromosome of Clostridium pasteurianum BC1.</title>
        <authorList>
            <consortium name="US DOE Joint Genome Institute"/>
            <person name="Lucas S."/>
            <person name="Han J."/>
            <person name="Lapidus A."/>
            <person name="Cheng J.-F."/>
            <person name="Goodwin L."/>
            <person name="Pitluck S."/>
            <person name="Peters L."/>
            <person name="Mikhailova N."/>
            <person name="Teshima H."/>
            <person name="Detter J.C."/>
            <person name="Han C."/>
            <person name="Tapia R."/>
            <person name="Land M."/>
            <person name="Hauser L."/>
            <person name="Kyrpides N."/>
            <person name="Ivanova N."/>
            <person name="Pagani I."/>
            <person name="Dunn J."/>
            <person name="Taghavi S."/>
            <person name="Francis A."/>
            <person name="van der Lelie D."/>
            <person name="Woyke T."/>
        </authorList>
    </citation>
    <scope>NUCLEOTIDE SEQUENCE [LARGE SCALE GENOMIC DNA]</scope>
    <source>
        <strain evidence="7 8">BC1</strain>
    </source>
</reference>
<protein>
    <submittedName>
        <fullName evidence="7">RNA polymerase sigma factor, sigma-70 family</fullName>
    </submittedName>
</protein>
<evidence type="ECO:0000256" key="2">
    <source>
        <dbReference type="ARBA" id="ARBA00023082"/>
    </source>
</evidence>
<dbReference type="GO" id="GO:0016987">
    <property type="term" value="F:sigma factor activity"/>
    <property type="evidence" value="ECO:0007669"/>
    <property type="project" value="UniProtKB-KW"/>
</dbReference>
<evidence type="ECO:0000259" key="5">
    <source>
        <dbReference type="Pfam" id="PF04542"/>
    </source>
</evidence>
<keyword evidence="8" id="KW-1185">Reference proteome</keyword>
<feature type="domain" description="RNA polymerase sigma-70 region 2" evidence="5">
    <location>
        <begin position="18"/>
        <end position="65"/>
    </location>
</feature>
<accession>R4KES1</accession>
<keyword evidence="1" id="KW-0805">Transcription regulation</keyword>
<dbReference type="SUPFAM" id="SSF88659">
    <property type="entry name" value="Sigma3 and sigma4 domains of RNA polymerase sigma factors"/>
    <property type="match status" value="1"/>
</dbReference>
<gene>
    <name evidence="7" type="ORF">Clopa_4310</name>
</gene>
<dbReference type="PANTHER" id="PTHR30385:SF4">
    <property type="entry name" value="RNA POLYMERASE SIGMA-E FACTOR"/>
    <property type="match status" value="1"/>
</dbReference>
<dbReference type="GO" id="GO:0003677">
    <property type="term" value="F:DNA binding"/>
    <property type="evidence" value="ECO:0007669"/>
    <property type="project" value="UniProtKB-KW"/>
</dbReference>
<dbReference type="EMBL" id="CP003261">
    <property type="protein sequence ID" value="AGK99029.1"/>
    <property type="molecule type" value="Genomic_DNA"/>
</dbReference>
<organism evidence="7 8">
    <name type="scientific">Clostridium pasteurianum BC1</name>
    <dbReference type="NCBI Taxonomy" id="86416"/>
    <lineage>
        <taxon>Bacteria</taxon>
        <taxon>Bacillati</taxon>
        <taxon>Bacillota</taxon>
        <taxon>Clostridia</taxon>
        <taxon>Eubacteriales</taxon>
        <taxon>Clostridiaceae</taxon>
        <taxon>Clostridium</taxon>
    </lineage>
</organism>
<keyword evidence="3" id="KW-0238">DNA-binding</keyword>
<dbReference type="InterPro" id="IPR007630">
    <property type="entry name" value="RNA_pol_sigma70_r4"/>
</dbReference>
<dbReference type="CDD" id="cd06171">
    <property type="entry name" value="Sigma70_r4"/>
    <property type="match status" value="1"/>
</dbReference>
<evidence type="ECO:0000259" key="6">
    <source>
        <dbReference type="Pfam" id="PF04545"/>
    </source>
</evidence>
<evidence type="ECO:0000256" key="4">
    <source>
        <dbReference type="ARBA" id="ARBA00023163"/>
    </source>
</evidence>
<dbReference type="InterPro" id="IPR013324">
    <property type="entry name" value="RNA_pol_sigma_r3/r4-like"/>
</dbReference>
<dbReference type="InterPro" id="IPR014284">
    <property type="entry name" value="RNA_pol_sigma-70_dom"/>
</dbReference>
<evidence type="ECO:0000256" key="1">
    <source>
        <dbReference type="ARBA" id="ARBA00023015"/>
    </source>
</evidence>
<dbReference type="InterPro" id="IPR000943">
    <property type="entry name" value="RNA_pol_sigma70"/>
</dbReference>
<dbReference type="STRING" id="86416.Clopa_4310"/>
<name>R4KES1_CLOPA</name>
<proteinExistence type="predicted"/>
<dbReference type="SUPFAM" id="SSF88946">
    <property type="entry name" value="Sigma2 domain of RNA polymerase sigma factors"/>
    <property type="match status" value="1"/>
</dbReference>
<dbReference type="RefSeq" id="WP_015617303.1">
    <property type="nucleotide sequence ID" value="NC_021182.1"/>
</dbReference>
<dbReference type="InterPro" id="IPR007627">
    <property type="entry name" value="RNA_pol_sigma70_r2"/>
</dbReference>
<dbReference type="Gene3D" id="1.10.1740.10">
    <property type="match status" value="1"/>
</dbReference>
<dbReference type="HOGENOM" id="CLU_014793_8_5_9"/>
<sequence length="182" mass="20926">MIDVQEHLGLAKLQAGRVYKKFQLSYRYDFDDILQICHVGLIKAAQKFDETKGYKFSTYALSLMYGYTLNIILRDKFYPSAERNGSLNSHVLSLDVNVNNSDDKEVTYKDAIMDKQELDTEFTGILVRTALGKLSGKHKEIIKLKYFQGKTQMQIAKLFGTSQTTIGRFEKEALTKLRRYVS</sequence>
<evidence type="ECO:0000256" key="3">
    <source>
        <dbReference type="ARBA" id="ARBA00023125"/>
    </source>
</evidence>
<dbReference type="eggNOG" id="COG1191">
    <property type="taxonomic scope" value="Bacteria"/>
</dbReference>
<dbReference type="PANTHER" id="PTHR30385">
    <property type="entry name" value="SIGMA FACTOR F FLAGELLAR"/>
    <property type="match status" value="1"/>
</dbReference>
<keyword evidence="2" id="KW-0731">Sigma factor</keyword>
<feature type="domain" description="RNA polymerase sigma-70 region 4" evidence="6">
    <location>
        <begin position="130"/>
        <end position="178"/>
    </location>
</feature>